<dbReference type="EMBL" id="JAVHJS010000003">
    <property type="protein sequence ID" value="KAK2864215.1"/>
    <property type="molecule type" value="Genomic_DNA"/>
</dbReference>
<sequence>MGGTCDERKFSFYQAVKQHEPVQMLEDMRYMEIFHWEECSHQRTYTPSEALMYAIVHDHRAYAQYLVNEFSDGAFAMPGENVCCSHSSAPHLALAVHYNRKEIMALILQETSWSYMNRGECEHMDEGRTPLHMACELLHSDAVMLLLASGASPQAEDRDGMTPLDLILEQLRASKVNTRAKMLCLERLLMFKPELRFKMKSSLKNDPEYWSNVLGEETFNYLVGRTPGTLFLLAMQTILAQLPSREFFKSLDELPVPVFLKPL</sequence>
<dbReference type="PROSITE" id="PS50297">
    <property type="entry name" value="ANK_REP_REGION"/>
    <property type="match status" value="1"/>
</dbReference>
<dbReference type="EMBL" id="JAVHJS010000003">
    <property type="protein sequence ID" value="KAK2864216.1"/>
    <property type="molecule type" value="Genomic_DNA"/>
</dbReference>
<dbReference type="InterPro" id="IPR002110">
    <property type="entry name" value="Ankyrin_rpt"/>
</dbReference>
<keyword evidence="13" id="KW-1185">Reference proteome</keyword>
<dbReference type="AlphaFoldDB" id="A0AA88NV02"/>
<dbReference type="Pfam" id="PF12796">
    <property type="entry name" value="Ank_2"/>
    <property type="match status" value="1"/>
</dbReference>
<dbReference type="EMBL" id="JAVHJS010000003">
    <property type="protein sequence ID" value="KAK2864207.1"/>
    <property type="molecule type" value="Genomic_DNA"/>
</dbReference>
<dbReference type="EMBL" id="JAVHJS010000003">
    <property type="protein sequence ID" value="KAK2864212.1"/>
    <property type="molecule type" value="Genomic_DNA"/>
</dbReference>
<dbReference type="InterPro" id="IPR036770">
    <property type="entry name" value="Ankyrin_rpt-contain_sf"/>
</dbReference>
<organism evidence="12 13">
    <name type="scientific">Tachysurus vachellii</name>
    <name type="common">Darkbarbel catfish</name>
    <name type="synonym">Pelteobagrus vachellii</name>
    <dbReference type="NCBI Taxonomy" id="175792"/>
    <lineage>
        <taxon>Eukaryota</taxon>
        <taxon>Metazoa</taxon>
        <taxon>Chordata</taxon>
        <taxon>Craniata</taxon>
        <taxon>Vertebrata</taxon>
        <taxon>Euteleostomi</taxon>
        <taxon>Actinopterygii</taxon>
        <taxon>Neopterygii</taxon>
        <taxon>Teleostei</taxon>
        <taxon>Ostariophysi</taxon>
        <taxon>Siluriformes</taxon>
        <taxon>Bagridae</taxon>
        <taxon>Tachysurus</taxon>
    </lineage>
</organism>
<comment type="caution">
    <text evidence="12">The sequence shown here is derived from an EMBL/GenBank/DDBJ whole genome shotgun (WGS) entry which is preliminary data.</text>
</comment>
<evidence type="ECO:0000313" key="5">
    <source>
        <dbReference type="EMBL" id="KAK2864210.1"/>
    </source>
</evidence>
<feature type="repeat" description="ANK" evidence="3">
    <location>
        <begin position="126"/>
        <end position="158"/>
    </location>
</feature>
<dbReference type="EMBL" id="JAVHJS010000003">
    <property type="protein sequence ID" value="KAK2864210.1"/>
    <property type="molecule type" value="Genomic_DNA"/>
</dbReference>
<keyword evidence="2 3" id="KW-0040">ANK repeat</keyword>
<proteinExistence type="predicted"/>
<evidence type="ECO:0000313" key="10">
    <source>
        <dbReference type="EMBL" id="KAK2864215.1"/>
    </source>
</evidence>
<evidence type="ECO:0000313" key="7">
    <source>
        <dbReference type="EMBL" id="KAK2864212.1"/>
    </source>
</evidence>
<dbReference type="PANTHER" id="PTHR24198">
    <property type="entry name" value="ANKYRIN REPEAT AND PROTEIN KINASE DOMAIN-CONTAINING PROTEIN"/>
    <property type="match status" value="1"/>
</dbReference>
<evidence type="ECO:0000313" key="11">
    <source>
        <dbReference type="EMBL" id="KAK2864216.1"/>
    </source>
</evidence>
<evidence type="ECO:0000313" key="4">
    <source>
        <dbReference type="EMBL" id="KAK2864207.1"/>
    </source>
</evidence>
<gene>
    <name evidence="4" type="ORF">Q7C36_003361</name>
    <name evidence="5" type="ORF">Q7C36_003364</name>
    <name evidence="6" type="ORF">Q7C36_003365</name>
    <name evidence="7" type="ORF">Q7C36_003366</name>
    <name evidence="8" type="ORF">Q7C36_003367</name>
    <name evidence="9" type="ORF">Q7C36_003368</name>
    <name evidence="10" type="ORF">Q7C36_003369</name>
    <name evidence="11" type="ORF">Q7C36_003370</name>
    <name evidence="12" type="ORF">Q7C36_003371</name>
</gene>
<dbReference type="SUPFAM" id="SSF48403">
    <property type="entry name" value="Ankyrin repeat"/>
    <property type="match status" value="1"/>
</dbReference>
<evidence type="ECO:0000313" key="8">
    <source>
        <dbReference type="EMBL" id="KAK2864213.1"/>
    </source>
</evidence>
<dbReference type="Gene3D" id="1.25.40.20">
    <property type="entry name" value="Ankyrin repeat-containing domain"/>
    <property type="match status" value="1"/>
</dbReference>
<dbReference type="EMBL" id="JAVHJS010000003">
    <property type="protein sequence ID" value="KAK2864214.1"/>
    <property type="molecule type" value="Genomic_DNA"/>
</dbReference>
<keyword evidence="1" id="KW-0677">Repeat</keyword>
<dbReference type="SMART" id="SM00248">
    <property type="entry name" value="ANK"/>
    <property type="match status" value="2"/>
</dbReference>
<accession>A0AA88NV02</accession>
<dbReference type="PANTHER" id="PTHR24198:SF165">
    <property type="entry name" value="ANKYRIN REPEAT-CONTAINING PROTEIN-RELATED"/>
    <property type="match status" value="1"/>
</dbReference>
<evidence type="ECO:0000313" key="9">
    <source>
        <dbReference type="EMBL" id="KAK2864214.1"/>
    </source>
</evidence>
<evidence type="ECO:0000313" key="13">
    <source>
        <dbReference type="Proteomes" id="UP001187315"/>
    </source>
</evidence>
<evidence type="ECO:0000256" key="3">
    <source>
        <dbReference type="PROSITE-ProRule" id="PRU00023"/>
    </source>
</evidence>
<evidence type="ECO:0000256" key="1">
    <source>
        <dbReference type="ARBA" id="ARBA00022737"/>
    </source>
</evidence>
<evidence type="ECO:0000313" key="6">
    <source>
        <dbReference type="EMBL" id="KAK2864211.1"/>
    </source>
</evidence>
<name>A0AA88NV02_TACVA</name>
<reference evidence="12" key="1">
    <citation type="submission" date="2023-08" db="EMBL/GenBank/DDBJ databases">
        <title>Pelteobagrus vachellii genome.</title>
        <authorList>
            <person name="Liu H."/>
        </authorList>
    </citation>
    <scope>NUCLEOTIDE SEQUENCE</scope>
    <source>
        <strain evidence="12">PRFRI_2022a</strain>
        <tissue evidence="12">Muscle</tissue>
    </source>
</reference>
<dbReference type="EMBL" id="JAVHJS010000003">
    <property type="protein sequence ID" value="KAK2864211.1"/>
    <property type="molecule type" value="Genomic_DNA"/>
</dbReference>
<evidence type="ECO:0000256" key="2">
    <source>
        <dbReference type="ARBA" id="ARBA00023043"/>
    </source>
</evidence>
<dbReference type="EMBL" id="JAVHJS010000003">
    <property type="protein sequence ID" value="KAK2864217.1"/>
    <property type="molecule type" value="Genomic_DNA"/>
</dbReference>
<evidence type="ECO:0000313" key="12">
    <source>
        <dbReference type="EMBL" id="KAK2864217.1"/>
    </source>
</evidence>
<dbReference type="EMBL" id="JAVHJS010000003">
    <property type="protein sequence ID" value="KAK2864213.1"/>
    <property type="molecule type" value="Genomic_DNA"/>
</dbReference>
<dbReference type="Proteomes" id="UP001187315">
    <property type="component" value="Unassembled WGS sequence"/>
</dbReference>
<protein>
    <submittedName>
        <fullName evidence="12">Uncharacterized protein</fullName>
    </submittedName>
</protein>
<dbReference type="PROSITE" id="PS50088">
    <property type="entry name" value="ANK_REPEAT"/>
    <property type="match status" value="1"/>
</dbReference>